<protein>
    <recommendedName>
        <fullName evidence="2">GerMN domain-containing protein</fullName>
    </recommendedName>
</protein>
<dbReference type="SMART" id="SM00909">
    <property type="entry name" value="Germane"/>
    <property type="match status" value="1"/>
</dbReference>
<accession>A0ABR9LR40</accession>
<dbReference type="InterPro" id="IPR019606">
    <property type="entry name" value="GerMN"/>
</dbReference>
<reference evidence="3 4" key="1">
    <citation type="submission" date="2020-10" db="EMBL/GenBank/DDBJ databases">
        <title>Sequencing the genomes of 1000 actinobacteria strains.</title>
        <authorList>
            <person name="Klenk H.-P."/>
        </authorList>
    </citation>
    <scope>NUCLEOTIDE SEQUENCE [LARGE SCALE GENOMIC DNA]</scope>
    <source>
        <strain evidence="3 4">DSM 43173</strain>
    </source>
</reference>
<feature type="chain" id="PRO_5045597455" description="GerMN domain-containing protein" evidence="1">
    <location>
        <begin position="22"/>
        <end position="160"/>
    </location>
</feature>
<evidence type="ECO:0000256" key="1">
    <source>
        <dbReference type="SAM" id="SignalP"/>
    </source>
</evidence>
<keyword evidence="4" id="KW-1185">Reference proteome</keyword>
<dbReference type="Proteomes" id="UP000633509">
    <property type="component" value="Unassembled WGS sequence"/>
</dbReference>
<evidence type="ECO:0000259" key="2">
    <source>
        <dbReference type="SMART" id="SM00909"/>
    </source>
</evidence>
<feature type="signal peptide" evidence="1">
    <location>
        <begin position="1"/>
        <end position="21"/>
    </location>
</feature>
<proteinExistence type="predicted"/>
<gene>
    <name evidence="3" type="ORF">H4W80_001384</name>
</gene>
<name>A0ABR9LR40_9ACTN</name>
<dbReference type="RefSeq" id="WP_225963291.1">
    <property type="nucleotide sequence ID" value="NZ_JADBEK010000001.1"/>
</dbReference>
<evidence type="ECO:0000313" key="3">
    <source>
        <dbReference type="EMBL" id="MBE1583126.1"/>
    </source>
</evidence>
<dbReference type="PROSITE" id="PS51257">
    <property type="entry name" value="PROKAR_LIPOPROTEIN"/>
    <property type="match status" value="1"/>
</dbReference>
<organism evidence="3 4">
    <name type="scientific">Nonomuraea angiospora</name>
    <dbReference type="NCBI Taxonomy" id="46172"/>
    <lineage>
        <taxon>Bacteria</taxon>
        <taxon>Bacillati</taxon>
        <taxon>Actinomycetota</taxon>
        <taxon>Actinomycetes</taxon>
        <taxon>Streptosporangiales</taxon>
        <taxon>Streptosporangiaceae</taxon>
        <taxon>Nonomuraea</taxon>
    </lineage>
</organism>
<comment type="caution">
    <text evidence="3">The sequence shown here is derived from an EMBL/GenBank/DDBJ whole genome shotgun (WGS) entry which is preliminary data.</text>
</comment>
<dbReference type="EMBL" id="JADBEK010000001">
    <property type="protein sequence ID" value="MBE1583126.1"/>
    <property type="molecule type" value="Genomic_DNA"/>
</dbReference>
<evidence type="ECO:0000313" key="4">
    <source>
        <dbReference type="Proteomes" id="UP000633509"/>
    </source>
</evidence>
<feature type="domain" description="GerMN" evidence="2">
    <location>
        <begin position="69"/>
        <end position="155"/>
    </location>
</feature>
<sequence>MRSGLARRALAAALVSLLAAAGCGVQPSDAIDAGDPPSGFVAPPRKIILYLVKDGRLRMVTRPDRRLPPADTLALLAAKPTASERARGLTTEVPPEAAPFSLAAEPTGHVKVTLSTPAGDLSTLAVDQIVCTVAAMAPESRVQITVAGAGQSVGPRDCPR</sequence>
<keyword evidence="1" id="KW-0732">Signal</keyword>
<dbReference type="Pfam" id="PF10646">
    <property type="entry name" value="Germane"/>
    <property type="match status" value="1"/>
</dbReference>